<name>A0ABN3K8K9_9ACTN</name>
<dbReference type="Proteomes" id="UP001501231">
    <property type="component" value="Unassembled WGS sequence"/>
</dbReference>
<dbReference type="EMBL" id="BAAARW010000039">
    <property type="protein sequence ID" value="GAA2452225.1"/>
    <property type="molecule type" value="Genomic_DNA"/>
</dbReference>
<evidence type="ECO:0000313" key="3">
    <source>
        <dbReference type="EMBL" id="GAA2452225.1"/>
    </source>
</evidence>
<protein>
    <recommendedName>
        <fullName evidence="5">Integral membrane plasmid transfer protein</fullName>
    </recommendedName>
</protein>
<feature type="transmembrane region" description="Helical" evidence="2">
    <location>
        <begin position="150"/>
        <end position="173"/>
    </location>
</feature>
<organism evidence="3 4">
    <name type="scientific">Actinomadura vinacea</name>
    <dbReference type="NCBI Taxonomy" id="115336"/>
    <lineage>
        <taxon>Bacteria</taxon>
        <taxon>Bacillati</taxon>
        <taxon>Actinomycetota</taxon>
        <taxon>Actinomycetes</taxon>
        <taxon>Streptosporangiales</taxon>
        <taxon>Thermomonosporaceae</taxon>
        <taxon>Actinomadura</taxon>
    </lineage>
</organism>
<gene>
    <name evidence="3" type="ORF">GCM10010191_83120</name>
</gene>
<reference evidence="3 4" key="1">
    <citation type="journal article" date="2019" name="Int. J. Syst. Evol. Microbiol.">
        <title>The Global Catalogue of Microorganisms (GCM) 10K type strain sequencing project: providing services to taxonomists for standard genome sequencing and annotation.</title>
        <authorList>
            <consortium name="The Broad Institute Genomics Platform"/>
            <consortium name="The Broad Institute Genome Sequencing Center for Infectious Disease"/>
            <person name="Wu L."/>
            <person name="Ma J."/>
        </authorList>
    </citation>
    <scope>NUCLEOTIDE SEQUENCE [LARGE SCALE GENOMIC DNA]</scope>
    <source>
        <strain evidence="3 4">JCM 3325</strain>
    </source>
</reference>
<feature type="transmembrane region" description="Helical" evidence="2">
    <location>
        <begin position="67"/>
        <end position="88"/>
    </location>
</feature>
<evidence type="ECO:0000256" key="1">
    <source>
        <dbReference type="SAM" id="MobiDB-lite"/>
    </source>
</evidence>
<accession>A0ABN3K8K9</accession>
<keyword evidence="4" id="KW-1185">Reference proteome</keyword>
<proteinExistence type="predicted"/>
<keyword evidence="2" id="KW-0812">Transmembrane</keyword>
<dbReference type="RefSeq" id="WP_344596866.1">
    <property type="nucleotide sequence ID" value="NZ_BAAARW010000039.1"/>
</dbReference>
<evidence type="ECO:0008006" key="5">
    <source>
        <dbReference type="Google" id="ProtNLM"/>
    </source>
</evidence>
<evidence type="ECO:0000256" key="2">
    <source>
        <dbReference type="SAM" id="Phobius"/>
    </source>
</evidence>
<feature type="transmembrane region" description="Helical" evidence="2">
    <location>
        <begin position="41"/>
        <end position="61"/>
    </location>
</feature>
<keyword evidence="2" id="KW-1133">Transmembrane helix</keyword>
<sequence length="175" mass="17926">MATVFRSGVPRHDRPDQPPPETSEELLGRACTLLRLCGQDAAIAAVLLVLVAAGVVTRLAYGGRPEPVALLPLPALAASFATSAGLAVRSRRTLVTALGSVRAATGAPLEPGVPWTPAGLATALDPRVRDGELRLLLGAAHRCCDLAWRAVVWGVLTGVLFVLWTAVAAAAGAGG</sequence>
<feature type="region of interest" description="Disordered" evidence="1">
    <location>
        <begin position="1"/>
        <end position="24"/>
    </location>
</feature>
<keyword evidence="2" id="KW-0472">Membrane</keyword>
<evidence type="ECO:0000313" key="4">
    <source>
        <dbReference type="Proteomes" id="UP001501231"/>
    </source>
</evidence>
<comment type="caution">
    <text evidence="3">The sequence shown here is derived from an EMBL/GenBank/DDBJ whole genome shotgun (WGS) entry which is preliminary data.</text>
</comment>